<keyword evidence="1" id="KW-1133">Transmembrane helix</keyword>
<feature type="transmembrane region" description="Helical" evidence="1">
    <location>
        <begin position="70"/>
        <end position="89"/>
    </location>
</feature>
<gene>
    <name evidence="2" type="ORF">GCM10011511_45580</name>
</gene>
<keyword evidence="3" id="KW-1185">Reference proteome</keyword>
<dbReference type="AlphaFoldDB" id="A0A8J2UH36"/>
<feature type="transmembrane region" description="Helical" evidence="1">
    <location>
        <begin position="279"/>
        <end position="299"/>
    </location>
</feature>
<reference evidence="2" key="2">
    <citation type="submission" date="2020-09" db="EMBL/GenBank/DDBJ databases">
        <authorList>
            <person name="Sun Q."/>
            <person name="Zhou Y."/>
        </authorList>
    </citation>
    <scope>NUCLEOTIDE SEQUENCE</scope>
    <source>
        <strain evidence="2">CGMCC 1.15448</strain>
    </source>
</reference>
<reference evidence="2" key="1">
    <citation type="journal article" date="2014" name="Int. J. Syst. Evol. Microbiol.">
        <title>Complete genome sequence of Corynebacterium casei LMG S-19264T (=DSM 44701T), isolated from a smear-ripened cheese.</title>
        <authorList>
            <consortium name="US DOE Joint Genome Institute (JGI-PGF)"/>
            <person name="Walter F."/>
            <person name="Albersmeier A."/>
            <person name="Kalinowski J."/>
            <person name="Ruckert C."/>
        </authorList>
    </citation>
    <scope>NUCLEOTIDE SEQUENCE</scope>
    <source>
        <strain evidence="2">CGMCC 1.15448</strain>
    </source>
</reference>
<feature type="transmembrane region" description="Helical" evidence="1">
    <location>
        <begin position="385"/>
        <end position="403"/>
    </location>
</feature>
<evidence type="ECO:0000313" key="2">
    <source>
        <dbReference type="EMBL" id="GGB16642.1"/>
    </source>
</evidence>
<evidence type="ECO:0000313" key="3">
    <source>
        <dbReference type="Proteomes" id="UP000607559"/>
    </source>
</evidence>
<keyword evidence="1" id="KW-0812">Transmembrane</keyword>
<name>A0A8J2UH36_9BACT</name>
<dbReference type="RefSeq" id="WP_188936177.1">
    <property type="nucleotide sequence ID" value="NZ_BMJC01000005.1"/>
</dbReference>
<feature type="transmembrane region" description="Helical" evidence="1">
    <location>
        <begin position="228"/>
        <end position="251"/>
    </location>
</feature>
<accession>A0A8J2UH36</accession>
<feature type="transmembrane region" description="Helical" evidence="1">
    <location>
        <begin position="12"/>
        <end position="34"/>
    </location>
</feature>
<organism evidence="2 3">
    <name type="scientific">Puia dinghuensis</name>
    <dbReference type="NCBI Taxonomy" id="1792502"/>
    <lineage>
        <taxon>Bacteria</taxon>
        <taxon>Pseudomonadati</taxon>
        <taxon>Bacteroidota</taxon>
        <taxon>Chitinophagia</taxon>
        <taxon>Chitinophagales</taxon>
        <taxon>Chitinophagaceae</taxon>
        <taxon>Puia</taxon>
    </lineage>
</organism>
<evidence type="ECO:0000256" key="1">
    <source>
        <dbReference type="SAM" id="Phobius"/>
    </source>
</evidence>
<sequence length="542" mass="62140">MTPSNDIPKTGRLALIAACVLMLVLAFIQCYNAADGIHWFFDPDYYRDMSCVQENLYGHFGKDPNYLNNYLWYNPLLTGVETLIVKFTGLPLNLAFAKAGVYLNLLAPITFTLMLVTLFDWRIAAAGLLSYLFLASGNHYTFDAATYSPWLYPGSFTQAIFYGNVIFCYKAFTTQKFYWFPILGATLGISFLGHTAPTIIIILILVILQTGNILKSFREKDYAAIRKYILQGAVVLILFVLFSMPLLYFIVGKYHLKFINRIPFEFVEDLFIFRNLPTLFRMNVGIALLIAVIGVVWFFRNIHQPVSRKIFLAWPALAILLFVYSTAVSSLDRNYNIHLPGTVPAFHYFFYLKAAQSVFYGFGLVFLLQYGFSRIKAIRAPQLKDGLLAFAVLLCAIIYYPFYRNRQDFVFYRTQNLLMDKATDKIQTYDYILNNVPQDKVILCEETTSIFPVMATARKMVSNGITYSNPYVDFWQRENARNSMLSYLKTGQPSSAKKLFDDYQVNFILLSNATFSNPATLSGFDSRLVYKNDSYSLYCIKM</sequence>
<keyword evidence="1" id="KW-0472">Membrane</keyword>
<comment type="caution">
    <text evidence="2">The sequence shown here is derived from an EMBL/GenBank/DDBJ whole genome shotgun (WGS) entry which is preliminary data.</text>
</comment>
<feature type="transmembrane region" description="Helical" evidence="1">
    <location>
        <begin position="348"/>
        <end position="373"/>
    </location>
</feature>
<dbReference type="Proteomes" id="UP000607559">
    <property type="component" value="Unassembled WGS sequence"/>
</dbReference>
<feature type="transmembrane region" description="Helical" evidence="1">
    <location>
        <begin position="101"/>
        <end position="119"/>
    </location>
</feature>
<feature type="transmembrane region" description="Helical" evidence="1">
    <location>
        <begin position="311"/>
        <end position="328"/>
    </location>
</feature>
<dbReference type="EMBL" id="BMJC01000005">
    <property type="protein sequence ID" value="GGB16642.1"/>
    <property type="molecule type" value="Genomic_DNA"/>
</dbReference>
<protein>
    <submittedName>
        <fullName evidence="2">Uncharacterized protein</fullName>
    </submittedName>
</protein>
<feature type="transmembrane region" description="Helical" evidence="1">
    <location>
        <begin position="178"/>
        <end position="208"/>
    </location>
</feature>
<proteinExistence type="predicted"/>